<proteinExistence type="predicted"/>
<feature type="compositionally biased region" description="Basic and acidic residues" evidence="1">
    <location>
        <begin position="1"/>
        <end position="17"/>
    </location>
</feature>
<dbReference type="VEuPathDB" id="FungiDB:TEQG_06892"/>
<dbReference type="AlphaFoldDB" id="F2Q1X3"/>
<accession>F2Q1X3</accession>
<name>F2Q1X3_TRIEC</name>
<gene>
    <name evidence="2" type="ORF">TEQG_06892</name>
</gene>
<evidence type="ECO:0000313" key="3">
    <source>
        <dbReference type="Proteomes" id="UP000009169"/>
    </source>
</evidence>
<dbReference type="HOGENOM" id="CLU_1769410_0_0_1"/>
<organism evidence="2 3">
    <name type="scientific">Trichophyton equinum (strain ATCC MYA-4606 / CBS 127.97)</name>
    <name type="common">Horse ringworm fungus</name>
    <dbReference type="NCBI Taxonomy" id="559882"/>
    <lineage>
        <taxon>Eukaryota</taxon>
        <taxon>Fungi</taxon>
        <taxon>Dikarya</taxon>
        <taxon>Ascomycota</taxon>
        <taxon>Pezizomycotina</taxon>
        <taxon>Eurotiomycetes</taxon>
        <taxon>Eurotiomycetidae</taxon>
        <taxon>Onygenales</taxon>
        <taxon>Arthrodermataceae</taxon>
        <taxon>Trichophyton</taxon>
    </lineage>
</organism>
<keyword evidence="3" id="KW-1185">Reference proteome</keyword>
<dbReference type="EMBL" id="DS995773">
    <property type="protein sequence ID" value="EGE08141.1"/>
    <property type="molecule type" value="Genomic_DNA"/>
</dbReference>
<evidence type="ECO:0000313" key="2">
    <source>
        <dbReference type="EMBL" id="EGE08141.1"/>
    </source>
</evidence>
<protein>
    <submittedName>
        <fullName evidence="2">Uncharacterized protein</fullName>
    </submittedName>
</protein>
<evidence type="ECO:0000256" key="1">
    <source>
        <dbReference type="SAM" id="MobiDB-lite"/>
    </source>
</evidence>
<dbReference type="Proteomes" id="UP000009169">
    <property type="component" value="Unassembled WGS sequence"/>
</dbReference>
<feature type="region of interest" description="Disordered" evidence="1">
    <location>
        <begin position="1"/>
        <end position="30"/>
    </location>
</feature>
<reference evidence="3" key="1">
    <citation type="journal article" date="2012" name="MBio">
        <title>Comparative genome analysis of Trichophyton rubrum and related dermatophytes reveals candidate genes involved in infection.</title>
        <authorList>
            <person name="Martinez D.A."/>
            <person name="Oliver B.G."/>
            <person name="Graeser Y."/>
            <person name="Goldberg J.M."/>
            <person name="Li W."/>
            <person name="Martinez-Rossi N.M."/>
            <person name="Monod M."/>
            <person name="Shelest E."/>
            <person name="Barton R.C."/>
            <person name="Birch E."/>
            <person name="Brakhage A.A."/>
            <person name="Chen Z."/>
            <person name="Gurr S.J."/>
            <person name="Heiman D."/>
            <person name="Heitman J."/>
            <person name="Kosti I."/>
            <person name="Rossi A."/>
            <person name="Saif S."/>
            <person name="Samalova M."/>
            <person name="Saunders C.W."/>
            <person name="Shea T."/>
            <person name="Summerbell R.C."/>
            <person name="Xu J."/>
            <person name="Young S."/>
            <person name="Zeng Q."/>
            <person name="Birren B.W."/>
            <person name="Cuomo C.A."/>
            <person name="White T.C."/>
        </authorList>
    </citation>
    <scope>NUCLEOTIDE SEQUENCE [LARGE SCALE GENOMIC DNA]</scope>
    <source>
        <strain evidence="3">ATCC MYA-4606 / CBS 127.97</strain>
    </source>
</reference>
<sequence>MEKAKRTREDKRSEHQIFNRSRHKGTDHVPKSTKVLDTSIHPIGLFLLDQLLHASAIFIGQNAVDIGQPGFQGPTQSGQREAKDALLRSLTMVCIMFGSLRPPYSSGYDAAWDRACNMAVINQQNIIIMLGGCQIQGTNEMDRLAAL</sequence>